<dbReference type="AlphaFoldDB" id="A0A4S4EXP3"/>
<keyword evidence="4" id="KW-0677">Repeat</keyword>
<evidence type="ECO:0000256" key="2">
    <source>
        <dbReference type="ARBA" id="ARBA00008644"/>
    </source>
</evidence>
<evidence type="ECO:0000313" key="8">
    <source>
        <dbReference type="Proteomes" id="UP000306102"/>
    </source>
</evidence>
<protein>
    <recommendedName>
        <fullName evidence="9">Suppressor of forked domain-containing protein</fullName>
    </recommendedName>
</protein>
<dbReference type="Gene3D" id="1.25.40.10">
    <property type="entry name" value="Tetratricopeptide repeat domain"/>
    <property type="match status" value="1"/>
</dbReference>
<dbReference type="InterPro" id="IPR045075">
    <property type="entry name" value="Syf1-like"/>
</dbReference>
<dbReference type="EMBL" id="SDRB02001197">
    <property type="protein sequence ID" value="THG21818.1"/>
    <property type="molecule type" value="Genomic_DNA"/>
</dbReference>
<organism evidence="7 8">
    <name type="scientific">Camellia sinensis var. sinensis</name>
    <name type="common">China tea</name>
    <dbReference type="NCBI Taxonomy" id="542762"/>
    <lineage>
        <taxon>Eukaryota</taxon>
        <taxon>Viridiplantae</taxon>
        <taxon>Streptophyta</taxon>
        <taxon>Embryophyta</taxon>
        <taxon>Tracheophyta</taxon>
        <taxon>Spermatophyta</taxon>
        <taxon>Magnoliopsida</taxon>
        <taxon>eudicotyledons</taxon>
        <taxon>Gunneridae</taxon>
        <taxon>Pentapetalae</taxon>
        <taxon>asterids</taxon>
        <taxon>Ericales</taxon>
        <taxon>Theaceae</taxon>
        <taxon>Camellia</taxon>
    </lineage>
</organism>
<evidence type="ECO:0000256" key="6">
    <source>
        <dbReference type="ARBA" id="ARBA00023242"/>
    </source>
</evidence>
<evidence type="ECO:0000256" key="3">
    <source>
        <dbReference type="ARBA" id="ARBA00022664"/>
    </source>
</evidence>
<proteinExistence type="inferred from homology"/>
<sequence length="216" mass="25551">MVHGVYLATPSGRLLDGRFSTSICPHGDFFARNCLGRMYFELAIAQTSLDKPHNLWKAYIDFESNNDHERARDLFEKHTLISNQTMTVRELKTFREASGANEAHEESMGCKEKIREVYERAIANVPPVEEKCYWKRYIYLWINYASYEEMCQFEIRQLNRNSGRHILGNTIRKAPRKKIFEKYIAIDSLTQSMWSFQLKTKIFFEKLLEPIKYRAD</sequence>
<keyword evidence="5" id="KW-0508">mRNA splicing</keyword>
<evidence type="ECO:0000256" key="4">
    <source>
        <dbReference type="ARBA" id="ARBA00022737"/>
    </source>
</evidence>
<dbReference type="GO" id="GO:0071014">
    <property type="term" value="C:post-mRNA release spliceosomal complex"/>
    <property type="evidence" value="ECO:0007669"/>
    <property type="project" value="TreeGrafter"/>
</dbReference>
<dbReference type="SUPFAM" id="SSF48452">
    <property type="entry name" value="TPR-like"/>
    <property type="match status" value="1"/>
</dbReference>
<dbReference type="PANTHER" id="PTHR11246:SF3">
    <property type="entry name" value="CROOKED NECK-LIKE PROTEIN 1"/>
    <property type="match status" value="1"/>
</dbReference>
<dbReference type="GO" id="GO:0000974">
    <property type="term" value="C:Prp19 complex"/>
    <property type="evidence" value="ECO:0007669"/>
    <property type="project" value="TreeGrafter"/>
</dbReference>
<reference evidence="7 8" key="1">
    <citation type="journal article" date="2018" name="Proc. Natl. Acad. Sci. U.S.A.">
        <title>Draft genome sequence of Camellia sinensis var. sinensis provides insights into the evolution of the tea genome and tea quality.</title>
        <authorList>
            <person name="Wei C."/>
            <person name="Yang H."/>
            <person name="Wang S."/>
            <person name="Zhao J."/>
            <person name="Liu C."/>
            <person name="Gao L."/>
            <person name="Xia E."/>
            <person name="Lu Y."/>
            <person name="Tai Y."/>
            <person name="She G."/>
            <person name="Sun J."/>
            <person name="Cao H."/>
            <person name="Tong W."/>
            <person name="Gao Q."/>
            <person name="Li Y."/>
            <person name="Deng W."/>
            <person name="Jiang X."/>
            <person name="Wang W."/>
            <person name="Chen Q."/>
            <person name="Zhang S."/>
            <person name="Li H."/>
            <person name="Wu J."/>
            <person name="Wang P."/>
            <person name="Li P."/>
            <person name="Shi C."/>
            <person name="Zheng F."/>
            <person name="Jian J."/>
            <person name="Huang B."/>
            <person name="Shan D."/>
            <person name="Shi M."/>
            <person name="Fang C."/>
            <person name="Yue Y."/>
            <person name="Li F."/>
            <person name="Li D."/>
            <person name="Wei S."/>
            <person name="Han B."/>
            <person name="Jiang C."/>
            <person name="Yin Y."/>
            <person name="Xia T."/>
            <person name="Zhang Z."/>
            <person name="Bennetzen J.L."/>
            <person name="Zhao S."/>
            <person name="Wan X."/>
        </authorList>
    </citation>
    <scope>NUCLEOTIDE SEQUENCE [LARGE SCALE GENOMIC DNA]</scope>
    <source>
        <strain evidence="8">cv. Shuchazao</strain>
        <tissue evidence="7">Leaf</tissue>
    </source>
</reference>
<comment type="caution">
    <text evidence="7">The sequence shown here is derived from an EMBL/GenBank/DDBJ whole genome shotgun (WGS) entry which is preliminary data.</text>
</comment>
<keyword evidence="3" id="KW-0507">mRNA processing</keyword>
<evidence type="ECO:0000313" key="7">
    <source>
        <dbReference type="EMBL" id="THG21818.1"/>
    </source>
</evidence>
<evidence type="ECO:0000256" key="1">
    <source>
        <dbReference type="ARBA" id="ARBA00004123"/>
    </source>
</evidence>
<dbReference type="GO" id="GO:0071011">
    <property type="term" value="C:precatalytic spliceosome"/>
    <property type="evidence" value="ECO:0007669"/>
    <property type="project" value="TreeGrafter"/>
</dbReference>
<dbReference type="Proteomes" id="UP000306102">
    <property type="component" value="Unassembled WGS sequence"/>
</dbReference>
<gene>
    <name evidence="7" type="ORF">TEA_027241</name>
</gene>
<dbReference type="InterPro" id="IPR003107">
    <property type="entry name" value="HAT"/>
</dbReference>
<dbReference type="InterPro" id="IPR011990">
    <property type="entry name" value="TPR-like_helical_dom_sf"/>
</dbReference>
<dbReference type="PANTHER" id="PTHR11246">
    <property type="entry name" value="PRE-MRNA SPLICING FACTOR"/>
    <property type="match status" value="1"/>
</dbReference>
<dbReference type="SMART" id="SM00386">
    <property type="entry name" value="HAT"/>
    <property type="match status" value="3"/>
</dbReference>
<evidence type="ECO:0000256" key="5">
    <source>
        <dbReference type="ARBA" id="ARBA00023187"/>
    </source>
</evidence>
<dbReference type="GO" id="GO:0000245">
    <property type="term" value="P:spliceosomal complex assembly"/>
    <property type="evidence" value="ECO:0007669"/>
    <property type="project" value="TreeGrafter"/>
</dbReference>
<evidence type="ECO:0008006" key="9">
    <source>
        <dbReference type="Google" id="ProtNLM"/>
    </source>
</evidence>
<keyword evidence="6" id="KW-0539">Nucleus</keyword>
<comment type="subcellular location">
    <subcellularLocation>
        <location evidence="1">Nucleus</location>
    </subcellularLocation>
</comment>
<keyword evidence="8" id="KW-1185">Reference proteome</keyword>
<comment type="similarity">
    <text evidence="2">Belongs to the crooked-neck family.</text>
</comment>
<name>A0A4S4EXP3_CAMSN</name>
<dbReference type="GO" id="GO:0071007">
    <property type="term" value="C:U2-type catalytic step 2 spliceosome"/>
    <property type="evidence" value="ECO:0007669"/>
    <property type="project" value="TreeGrafter"/>
</dbReference>
<accession>A0A4S4EXP3</accession>
<dbReference type="STRING" id="542762.A0A4S4EXP3"/>